<dbReference type="PANTHER" id="PTHR42967">
    <property type="entry name" value="METAL DEPENDENT HYDROLASE"/>
    <property type="match status" value="1"/>
</dbReference>
<reference evidence="1 2" key="1">
    <citation type="journal article" date="2015" name="Nature">
        <title>rRNA introns, odd ribosomes, and small enigmatic genomes across a large radiation of phyla.</title>
        <authorList>
            <person name="Brown C.T."/>
            <person name="Hug L.A."/>
            <person name="Thomas B.C."/>
            <person name="Sharon I."/>
            <person name="Castelle C.J."/>
            <person name="Singh A."/>
            <person name="Wilkins M.J."/>
            <person name="Williams K.H."/>
            <person name="Banfield J.F."/>
        </authorList>
    </citation>
    <scope>NUCLEOTIDE SEQUENCE [LARGE SCALE GENOMIC DNA]</scope>
</reference>
<dbReference type="Pfam" id="PF13483">
    <property type="entry name" value="Lactamase_B_3"/>
    <property type="match status" value="1"/>
</dbReference>
<dbReference type="AlphaFoldDB" id="A0A0G0UX00"/>
<protein>
    <submittedName>
        <fullName evidence="1">Zn-dependent hydrolase of the beta-lactamase fold-like protein</fullName>
    </submittedName>
</protein>
<comment type="caution">
    <text evidence="1">The sequence shown here is derived from an EMBL/GenBank/DDBJ whole genome shotgun (WGS) entry which is preliminary data.</text>
</comment>
<dbReference type="PANTHER" id="PTHR42967:SF1">
    <property type="entry name" value="MBL FOLD METALLO-HYDROLASE"/>
    <property type="match status" value="1"/>
</dbReference>
<dbReference type="EMBL" id="LBZA01000011">
    <property type="protein sequence ID" value="KKR64205.1"/>
    <property type="molecule type" value="Genomic_DNA"/>
</dbReference>
<evidence type="ECO:0000313" key="1">
    <source>
        <dbReference type="EMBL" id="KKR64205.1"/>
    </source>
</evidence>
<organism evidence="1 2">
    <name type="scientific">Candidatus Woesebacteria bacterium GW2011_GWA1_40_43</name>
    <dbReference type="NCBI Taxonomy" id="1618553"/>
    <lineage>
        <taxon>Bacteria</taxon>
        <taxon>Candidatus Woeseibacteriota</taxon>
    </lineage>
</organism>
<dbReference type="Proteomes" id="UP000034293">
    <property type="component" value="Unassembled WGS sequence"/>
</dbReference>
<gene>
    <name evidence="1" type="ORF">UU02_C0011G0017</name>
</gene>
<keyword evidence="1" id="KW-0378">Hydrolase</keyword>
<evidence type="ECO:0000313" key="2">
    <source>
        <dbReference type="Proteomes" id="UP000034293"/>
    </source>
</evidence>
<proteinExistence type="predicted"/>
<dbReference type="GO" id="GO:0016787">
    <property type="term" value="F:hydrolase activity"/>
    <property type="evidence" value="ECO:0007669"/>
    <property type="project" value="UniProtKB-KW"/>
</dbReference>
<name>A0A0G0UX00_9BACT</name>
<dbReference type="SUPFAM" id="SSF56281">
    <property type="entry name" value="Metallo-hydrolase/oxidoreductase"/>
    <property type="match status" value="1"/>
</dbReference>
<sequence length="217" mass="23985">MEITYLGHSSFRIKTKSAAVITDPFDPKMVGLKNSGGEAEIVTVSHQHPDHNAVEKISGVKKVIEGPGEYEIKGVSIIGYQSFHDDKKGEERGKNTVYVFETEGLRIAHLGDLGHGLSDDLVSEMGSIDILMIPVGGFYTIGPKEAVEIASKIDPYFILPMHYKAPEMNEKEFGSLEPKETFLKEIGTTVEVMPKFSIKKEDIVEGQSTKVIVFEKK</sequence>
<dbReference type="InterPro" id="IPR036866">
    <property type="entry name" value="RibonucZ/Hydroxyglut_hydro"/>
</dbReference>
<accession>A0A0G0UX00</accession>
<dbReference type="PATRIC" id="fig|1618553.3.peg.210"/>
<dbReference type="Gene3D" id="3.60.15.10">
    <property type="entry name" value="Ribonuclease Z/Hydroxyacylglutathione hydrolase-like"/>
    <property type="match status" value="1"/>
</dbReference>